<evidence type="ECO:0000256" key="4">
    <source>
        <dbReference type="SAM" id="MobiDB-lite"/>
    </source>
</evidence>
<comment type="similarity">
    <text evidence="2">Belongs to the NET family.</text>
</comment>
<feature type="coiled-coil region" evidence="3">
    <location>
        <begin position="442"/>
        <end position="529"/>
    </location>
</feature>
<dbReference type="Gene3D" id="1.10.287.1490">
    <property type="match status" value="1"/>
</dbReference>
<proteinExistence type="inferred from homology"/>
<gene>
    <name evidence="6" type="ORF">Fot_31797</name>
</gene>
<dbReference type="AlphaFoldDB" id="A0ABD1T617"/>
<dbReference type="EMBL" id="JBFOLJ010000009">
    <property type="protein sequence ID" value="KAL2508150.1"/>
    <property type="molecule type" value="Genomic_DNA"/>
</dbReference>
<name>A0ABD1T617_9LAMI</name>
<evidence type="ECO:0000256" key="1">
    <source>
        <dbReference type="ARBA" id="ARBA00023054"/>
    </source>
</evidence>
<evidence type="ECO:0000256" key="3">
    <source>
        <dbReference type="SAM" id="Coils"/>
    </source>
</evidence>
<evidence type="ECO:0000259" key="5">
    <source>
        <dbReference type="PROSITE" id="PS51774"/>
    </source>
</evidence>
<dbReference type="PROSITE" id="PS51774">
    <property type="entry name" value="NAB"/>
    <property type="match status" value="1"/>
</dbReference>
<protein>
    <submittedName>
        <fullName evidence="6">Protein NETWORKED 4A</fullName>
    </submittedName>
</protein>
<dbReference type="Proteomes" id="UP001604277">
    <property type="component" value="Unassembled WGS sequence"/>
</dbReference>
<dbReference type="PANTHER" id="PTHR32258">
    <property type="entry name" value="PROTEIN NETWORKED 4A"/>
    <property type="match status" value="1"/>
</dbReference>
<evidence type="ECO:0000256" key="2">
    <source>
        <dbReference type="ARBA" id="ARBA00038006"/>
    </source>
</evidence>
<feature type="region of interest" description="Disordered" evidence="4">
    <location>
        <begin position="127"/>
        <end position="217"/>
    </location>
</feature>
<dbReference type="InterPro" id="IPR051861">
    <property type="entry name" value="NET_actin-binding_domain"/>
</dbReference>
<dbReference type="InterPro" id="IPR057531">
    <property type="entry name" value="PUMA/OVT1_CC"/>
</dbReference>
<keyword evidence="7" id="KW-1185">Reference proteome</keyword>
<evidence type="ECO:0000313" key="7">
    <source>
        <dbReference type="Proteomes" id="UP001604277"/>
    </source>
</evidence>
<dbReference type="Pfam" id="PF07765">
    <property type="entry name" value="KIP1"/>
    <property type="match status" value="1"/>
</dbReference>
<dbReference type="PANTHER" id="PTHR32258:SF3">
    <property type="entry name" value="PROTEIN NETWORKED 4A"/>
    <property type="match status" value="1"/>
</dbReference>
<dbReference type="Pfam" id="PF24627">
    <property type="entry name" value="PUMA_CC"/>
    <property type="match status" value="1"/>
</dbReference>
<sequence>MVVDFHSFERGVKSSYLLLQLHIMASTLVKSNKMKRLESKKSHSWWWDSHISPKNSKWLQENLEEMDLKVKVMLKLIEEDADSFAKRAEMYYQKRPELISLVEECYRMYRALAERYDLVTGELRKSIPSDLQSQGSGISDVRSEPPSSMPSPDRKPSRPKSGARAPGFEFFRGTGGSGSDLNKEGDDSSTSDSETKSDDSSVNNYSGTQSNDEEQELRRRITELEAELSDVKERLKMQQREISECSFMKSDNENSEAHAKIVAYEEDLRIEKEKIRLFEEENSHLLTELQKYKSLKDAEVEQNLVRELQESIDGSKADIFDPVNKIQTLEEELKITQEKLHESEKEVASLRDELGSKGSSIQHLQDQLKSAQKEISVWIIKLENEKSQVTKLQDRIERYKSSLADRDLGIRGLQEAISNSSKSLSEENKQLQSDLTIMSTERAYLENNLKELDLRCQSLEENVRRVEAGKAETEVMVGAQIEQLKAEISEKKDHMEELNKTLEALKLNYNMLRSEKDSLDAKIATLSADIGLKDDQIDQMKNHLHQLHMEQVELIVAAEGARKVAEKFHTRVKELETEVGRQEVVIQEGAEEKREAIRQLCLSLEHYRNGYHWLRQAVISLKQPPVMAS</sequence>
<dbReference type="InterPro" id="IPR011684">
    <property type="entry name" value="NAB"/>
</dbReference>
<comment type="caution">
    <text evidence="6">The sequence shown here is derived from an EMBL/GenBank/DDBJ whole genome shotgun (WGS) entry which is preliminary data.</text>
</comment>
<feature type="domain" description="NAB" evidence="5">
    <location>
        <begin position="43"/>
        <end position="123"/>
    </location>
</feature>
<organism evidence="6 7">
    <name type="scientific">Forsythia ovata</name>
    <dbReference type="NCBI Taxonomy" id="205694"/>
    <lineage>
        <taxon>Eukaryota</taxon>
        <taxon>Viridiplantae</taxon>
        <taxon>Streptophyta</taxon>
        <taxon>Embryophyta</taxon>
        <taxon>Tracheophyta</taxon>
        <taxon>Spermatophyta</taxon>
        <taxon>Magnoliopsida</taxon>
        <taxon>eudicotyledons</taxon>
        <taxon>Gunneridae</taxon>
        <taxon>Pentapetalae</taxon>
        <taxon>asterids</taxon>
        <taxon>lamiids</taxon>
        <taxon>Lamiales</taxon>
        <taxon>Oleaceae</taxon>
        <taxon>Forsythieae</taxon>
        <taxon>Forsythia</taxon>
    </lineage>
</organism>
<accession>A0ABD1T617</accession>
<reference evidence="7" key="1">
    <citation type="submission" date="2024-07" db="EMBL/GenBank/DDBJ databases">
        <title>Two chromosome-level genome assemblies of Korean endemic species Abeliophyllum distichum and Forsythia ovata (Oleaceae).</title>
        <authorList>
            <person name="Jang H."/>
        </authorList>
    </citation>
    <scope>NUCLEOTIDE SEQUENCE [LARGE SCALE GENOMIC DNA]</scope>
</reference>
<dbReference type="SUPFAM" id="SSF57997">
    <property type="entry name" value="Tropomyosin"/>
    <property type="match status" value="1"/>
</dbReference>
<evidence type="ECO:0000313" key="6">
    <source>
        <dbReference type="EMBL" id="KAL2508150.1"/>
    </source>
</evidence>
<keyword evidence="1 3" id="KW-0175">Coiled coil</keyword>
<feature type="coiled-coil region" evidence="3">
    <location>
        <begin position="326"/>
        <end position="402"/>
    </location>
</feature>